<feature type="domain" description="VOC" evidence="2">
    <location>
        <begin position="7"/>
        <end position="131"/>
    </location>
</feature>
<dbReference type="PANTHER" id="PTHR36113:SF6">
    <property type="entry name" value="FOSFOMYCIN RESISTANCE PROTEIN FOSX"/>
    <property type="match status" value="1"/>
</dbReference>
<keyword evidence="3" id="KW-0456">Lyase</keyword>
<accession>A0A7W8ZCM5</accession>
<dbReference type="InterPro" id="IPR004360">
    <property type="entry name" value="Glyas_Fos-R_dOase_dom"/>
</dbReference>
<dbReference type="GO" id="GO:0051213">
    <property type="term" value="F:dioxygenase activity"/>
    <property type="evidence" value="ECO:0007669"/>
    <property type="project" value="UniProtKB-KW"/>
</dbReference>
<name>A0A7W8ZCM5_9ACTN</name>
<keyword evidence="3" id="KW-0223">Dioxygenase</keyword>
<keyword evidence="4" id="KW-1185">Reference proteome</keyword>
<keyword evidence="3" id="KW-0560">Oxidoreductase</keyword>
<dbReference type="PROSITE" id="PS51819">
    <property type="entry name" value="VOC"/>
    <property type="match status" value="1"/>
</dbReference>
<dbReference type="SUPFAM" id="SSF54593">
    <property type="entry name" value="Glyoxalase/Bleomycin resistance protein/Dihydroxybiphenyl dioxygenase"/>
    <property type="match status" value="1"/>
</dbReference>
<dbReference type="Proteomes" id="UP000588112">
    <property type="component" value="Unassembled WGS sequence"/>
</dbReference>
<keyword evidence="1" id="KW-0479">Metal-binding</keyword>
<dbReference type="RefSeq" id="WP_184617950.1">
    <property type="nucleotide sequence ID" value="NZ_BOOS01000006.1"/>
</dbReference>
<reference evidence="3 4" key="1">
    <citation type="submission" date="2020-08" db="EMBL/GenBank/DDBJ databases">
        <title>Sequencing the genomes of 1000 actinobacteria strains.</title>
        <authorList>
            <person name="Klenk H.-P."/>
        </authorList>
    </citation>
    <scope>NUCLEOTIDE SEQUENCE [LARGE SCALE GENOMIC DNA]</scope>
    <source>
        <strain evidence="3 4">DSM 45790</strain>
    </source>
</reference>
<comment type="caution">
    <text evidence="3">The sequence shown here is derived from an EMBL/GenBank/DDBJ whole genome shotgun (WGS) entry which is preliminary data.</text>
</comment>
<evidence type="ECO:0000259" key="2">
    <source>
        <dbReference type="PROSITE" id="PS51819"/>
    </source>
</evidence>
<dbReference type="PANTHER" id="PTHR36113">
    <property type="entry name" value="LYASE, PUTATIVE-RELATED-RELATED"/>
    <property type="match status" value="1"/>
</dbReference>
<dbReference type="EMBL" id="JACHBR010000003">
    <property type="protein sequence ID" value="MBB5631466.1"/>
    <property type="molecule type" value="Genomic_DNA"/>
</dbReference>
<evidence type="ECO:0000256" key="1">
    <source>
        <dbReference type="ARBA" id="ARBA00022723"/>
    </source>
</evidence>
<dbReference type="InterPro" id="IPR051332">
    <property type="entry name" value="Fosfomycin_Res_Enzymes"/>
</dbReference>
<proteinExistence type="predicted"/>
<dbReference type="CDD" id="cd06587">
    <property type="entry name" value="VOC"/>
    <property type="match status" value="1"/>
</dbReference>
<evidence type="ECO:0000313" key="4">
    <source>
        <dbReference type="Proteomes" id="UP000588112"/>
    </source>
</evidence>
<dbReference type="AlphaFoldDB" id="A0A7W8ZCM5"/>
<dbReference type="InterPro" id="IPR037523">
    <property type="entry name" value="VOC_core"/>
</dbReference>
<dbReference type="GO" id="GO:0046872">
    <property type="term" value="F:metal ion binding"/>
    <property type="evidence" value="ECO:0007669"/>
    <property type="project" value="UniProtKB-KW"/>
</dbReference>
<organism evidence="3 4">
    <name type="scientific">Sphaerisporangium krabiense</name>
    <dbReference type="NCBI Taxonomy" id="763782"/>
    <lineage>
        <taxon>Bacteria</taxon>
        <taxon>Bacillati</taxon>
        <taxon>Actinomycetota</taxon>
        <taxon>Actinomycetes</taxon>
        <taxon>Streptosporangiales</taxon>
        <taxon>Streptosporangiaceae</taxon>
        <taxon>Sphaerisporangium</taxon>
    </lineage>
</organism>
<dbReference type="InterPro" id="IPR029068">
    <property type="entry name" value="Glyas_Bleomycin-R_OHBP_Dase"/>
</dbReference>
<dbReference type="Pfam" id="PF00903">
    <property type="entry name" value="Glyoxalase"/>
    <property type="match status" value="1"/>
</dbReference>
<gene>
    <name evidence="3" type="ORF">BJ981_007252</name>
</gene>
<evidence type="ECO:0000313" key="3">
    <source>
        <dbReference type="EMBL" id="MBB5631466.1"/>
    </source>
</evidence>
<protein>
    <submittedName>
        <fullName evidence="3">Catechol 2,3-dioxygenase-like lactoylglutathione lyase family enzyme</fullName>
    </submittedName>
</protein>
<sequence>MSTPALRTGHVGLNVTDLGRSTAFYRRVFDFELLAERADGDRRFAFLGRDGSLLVTLWQQSGGAFAADRPGLHHLAFQVPDIEAVRRAEAALRDLGVQPLHDGIVPHGEGASSGGVFFTDPDGIRLEIYAPTGADIAPAPVKDAPTCGFF</sequence>
<dbReference type="Gene3D" id="3.10.180.10">
    <property type="entry name" value="2,3-Dihydroxybiphenyl 1,2-Dioxygenase, domain 1"/>
    <property type="match status" value="1"/>
</dbReference>
<dbReference type="GO" id="GO:0016829">
    <property type="term" value="F:lyase activity"/>
    <property type="evidence" value="ECO:0007669"/>
    <property type="project" value="UniProtKB-KW"/>
</dbReference>